<sequence>MRIYLLFYFFAFANCANILFLSDIPSISHFMWSKILLDSLYERGHNITALSVHVEKSRANFTFLHLDKVVPEVNKLNDKYDFFEFFKLGVSIELSYFSKLLNIISKKSFESQGYKQLQNYPENFKFDLVLYENSLDSCLLGILEKFKNTSPLIGITPKHSSRPFGANLLFPSFVPAHNLLVSSKMNFQQRLQSAISHLIEQIIINFYIKPITRQNIEDHHANVNLDEIQRRTKIYLVNSDGFTSYPIPLFSSQINVGGMHIKKPKSLQNEFNAIADNAINGLIYFSLGTTLQNKLKREISLKILRTFGRLSSYTFLWNFNQSKESLPMDLPENVKNFNWVPQNDILSHKNMKLFISHCDLLSIQEALFYAVPILSLPLPLILFMDQPFYANRIKQHGVSETLSILDFTEDEFYETIKNMLENKTYKENAKKVSKRFRDQPMTPIEKAIYWIEWIMRNPDADLEGVAADLKFFAKYSFDVYGVFLTVFVSFCYSTLKFVIFIIKTCVYRRKNVKIFEKKSN</sequence>
<dbReference type="Pfam" id="PF00201">
    <property type="entry name" value="UDPGT"/>
    <property type="match status" value="1"/>
</dbReference>
<dbReference type="Gene3D" id="3.40.50.2000">
    <property type="entry name" value="Glycogen Phosphorylase B"/>
    <property type="match status" value="1"/>
</dbReference>
<evidence type="ECO:0000256" key="2">
    <source>
        <dbReference type="ARBA" id="ARBA00022676"/>
    </source>
</evidence>
<organism evidence="5 6">
    <name type="scientific">Polypedilum vanderplanki</name>
    <name type="common">Sleeping chironomid midge</name>
    <dbReference type="NCBI Taxonomy" id="319348"/>
    <lineage>
        <taxon>Eukaryota</taxon>
        <taxon>Metazoa</taxon>
        <taxon>Ecdysozoa</taxon>
        <taxon>Arthropoda</taxon>
        <taxon>Hexapoda</taxon>
        <taxon>Insecta</taxon>
        <taxon>Pterygota</taxon>
        <taxon>Neoptera</taxon>
        <taxon>Endopterygota</taxon>
        <taxon>Diptera</taxon>
        <taxon>Nematocera</taxon>
        <taxon>Chironomoidea</taxon>
        <taxon>Chironomidae</taxon>
        <taxon>Chironominae</taxon>
        <taxon>Polypedilum</taxon>
        <taxon>Polypedilum</taxon>
    </lineage>
</organism>
<keyword evidence="4" id="KW-0812">Transmembrane</keyword>
<evidence type="ECO:0008006" key="7">
    <source>
        <dbReference type="Google" id="ProtNLM"/>
    </source>
</evidence>
<keyword evidence="3" id="KW-0808">Transferase</keyword>
<evidence type="ECO:0000313" key="6">
    <source>
        <dbReference type="Proteomes" id="UP001107558"/>
    </source>
</evidence>
<dbReference type="PANTHER" id="PTHR48043:SF159">
    <property type="entry name" value="EG:EG0003.4 PROTEIN-RELATED"/>
    <property type="match status" value="1"/>
</dbReference>
<dbReference type="FunFam" id="3.40.50.2000:FF:000021">
    <property type="entry name" value="UDP-glucuronosyltransferase"/>
    <property type="match status" value="1"/>
</dbReference>
<dbReference type="GO" id="GO:0008194">
    <property type="term" value="F:UDP-glycosyltransferase activity"/>
    <property type="evidence" value="ECO:0007669"/>
    <property type="project" value="InterPro"/>
</dbReference>
<dbReference type="PANTHER" id="PTHR48043">
    <property type="entry name" value="EG:EG0003.4 PROTEIN-RELATED"/>
    <property type="match status" value="1"/>
</dbReference>
<evidence type="ECO:0000256" key="4">
    <source>
        <dbReference type="SAM" id="Phobius"/>
    </source>
</evidence>
<gene>
    <name evidence="5" type="ORF">PVAND_007345</name>
</gene>
<dbReference type="EMBL" id="JADBJN010000002">
    <property type="protein sequence ID" value="KAG5677601.1"/>
    <property type="molecule type" value="Genomic_DNA"/>
</dbReference>
<dbReference type="SUPFAM" id="SSF53756">
    <property type="entry name" value="UDP-Glycosyltransferase/glycogen phosphorylase"/>
    <property type="match status" value="1"/>
</dbReference>
<protein>
    <recommendedName>
        <fullName evidence="7">UDP-glucuronosyltransferase</fullName>
    </recommendedName>
</protein>
<keyword evidence="4" id="KW-0472">Membrane</keyword>
<accession>A0A9J6C685</accession>
<feature type="transmembrane region" description="Helical" evidence="4">
    <location>
        <begin position="479"/>
        <end position="502"/>
    </location>
</feature>
<proteinExistence type="inferred from homology"/>
<comment type="caution">
    <text evidence="5">The sequence shown here is derived from an EMBL/GenBank/DDBJ whole genome shotgun (WGS) entry which is preliminary data.</text>
</comment>
<name>A0A9J6C685_POLVA</name>
<dbReference type="Proteomes" id="UP001107558">
    <property type="component" value="Chromosome 2"/>
</dbReference>
<keyword evidence="2" id="KW-0328">Glycosyltransferase</keyword>
<dbReference type="InterPro" id="IPR002213">
    <property type="entry name" value="UDP_glucos_trans"/>
</dbReference>
<evidence type="ECO:0000313" key="5">
    <source>
        <dbReference type="EMBL" id="KAG5677601.1"/>
    </source>
</evidence>
<keyword evidence="6" id="KW-1185">Reference proteome</keyword>
<evidence type="ECO:0000256" key="3">
    <source>
        <dbReference type="ARBA" id="ARBA00022679"/>
    </source>
</evidence>
<dbReference type="CDD" id="cd03784">
    <property type="entry name" value="GT1_Gtf-like"/>
    <property type="match status" value="1"/>
</dbReference>
<comment type="similarity">
    <text evidence="1">Belongs to the UDP-glycosyltransferase family.</text>
</comment>
<dbReference type="InterPro" id="IPR050271">
    <property type="entry name" value="UDP-glycosyltransferase"/>
</dbReference>
<evidence type="ECO:0000256" key="1">
    <source>
        <dbReference type="ARBA" id="ARBA00009995"/>
    </source>
</evidence>
<reference evidence="5" key="1">
    <citation type="submission" date="2021-03" db="EMBL/GenBank/DDBJ databases">
        <title>Chromosome level genome of the anhydrobiotic midge Polypedilum vanderplanki.</title>
        <authorList>
            <person name="Yoshida Y."/>
            <person name="Kikawada T."/>
            <person name="Gusev O."/>
        </authorList>
    </citation>
    <scope>NUCLEOTIDE SEQUENCE</scope>
    <source>
        <strain evidence="5">NIAS01</strain>
        <tissue evidence="5">Whole body or cell culture</tissue>
    </source>
</reference>
<dbReference type="AlphaFoldDB" id="A0A9J6C685"/>
<keyword evidence="4" id="KW-1133">Transmembrane helix</keyword>
<dbReference type="OrthoDB" id="5835829at2759"/>